<comment type="function">
    <text evidence="7">Catalyzes the attachment of isoleucine to tRNA(Ile). As IleRS can inadvertently accommodate and process structurally similar amino acids such as valine, to avoid such errors it has two additional distinct tRNA(Ile)-dependent editing activities. One activity is designated as 'pretransfer' editing and involves the hydrolysis of activated Val-AMP. The other activity is designated 'posttransfer' editing and involves deacylation of mischarged Val-tRNA(Ile).</text>
</comment>
<dbReference type="PANTHER" id="PTHR42780:SF1">
    <property type="entry name" value="ISOLEUCINE--TRNA LIGASE, CYTOPLASMIC"/>
    <property type="match status" value="1"/>
</dbReference>
<keyword evidence="2 12" id="KW-0436">Ligase</keyword>
<keyword evidence="6" id="KW-0030">Aminoacyl-tRNA synthetase</keyword>
<evidence type="ECO:0000259" key="10">
    <source>
        <dbReference type="Pfam" id="PF00133"/>
    </source>
</evidence>
<dbReference type="SUPFAM" id="SSF52374">
    <property type="entry name" value="Nucleotidylyl transferase"/>
    <property type="match status" value="1"/>
</dbReference>
<dbReference type="InterPro" id="IPR014729">
    <property type="entry name" value="Rossmann-like_a/b/a_fold"/>
</dbReference>
<evidence type="ECO:0000313" key="12">
    <source>
        <dbReference type="EMBL" id="OGD92044.1"/>
    </source>
</evidence>
<dbReference type="SUPFAM" id="SSF47323">
    <property type="entry name" value="Anticodon-binding domain of a subclass of class I aminoacyl-tRNA synthetases"/>
    <property type="match status" value="1"/>
</dbReference>
<dbReference type="Gene3D" id="3.40.50.620">
    <property type="entry name" value="HUPs"/>
    <property type="match status" value="2"/>
</dbReference>
<evidence type="ECO:0000256" key="8">
    <source>
        <dbReference type="ARBA" id="ARBA00048359"/>
    </source>
</evidence>
<dbReference type="GO" id="GO:0004822">
    <property type="term" value="F:isoleucine-tRNA ligase activity"/>
    <property type="evidence" value="ECO:0007669"/>
    <property type="project" value="UniProtKB-UniRule"/>
</dbReference>
<dbReference type="EC" id="6.1.1.5" evidence="1 9"/>
<dbReference type="InterPro" id="IPR002301">
    <property type="entry name" value="Ile-tRNA-ligase"/>
</dbReference>
<dbReference type="PANTHER" id="PTHR42780">
    <property type="entry name" value="SOLEUCYL-TRNA SYNTHETASE"/>
    <property type="match status" value="1"/>
</dbReference>
<dbReference type="InterPro" id="IPR033709">
    <property type="entry name" value="Anticodon_Ile_ABEc"/>
</dbReference>
<reference evidence="12 13" key="1">
    <citation type="journal article" date="2016" name="Nat. Commun.">
        <title>Thousands of microbial genomes shed light on interconnected biogeochemical processes in an aquifer system.</title>
        <authorList>
            <person name="Anantharaman K."/>
            <person name="Brown C.T."/>
            <person name="Hug L.A."/>
            <person name="Sharon I."/>
            <person name="Castelle C.J."/>
            <person name="Probst A.J."/>
            <person name="Thomas B.C."/>
            <person name="Singh A."/>
            <person name="Wilkins M.J."/>
            <person name="Karaoz U."/>
            <person name="Brodie E.L."/>
            <person name="Williams K.H."/>
            <person name="Hubbard S.S."/>
            <person name="Banfield J.F."/>
        </authorList>
    </citation>
    <scope>NUCLEOTIDE SEQUENCE [LARGE SCALE GENOMIC DNA]</scope>
</reference>
<dbReference type="Gene3D" id="1.10.730.10">
    <property type="entry name" value="Isoleucyl-tRNA Synthetase, Domain 1"/>
    <property type="match status" value="1"/>
</dbReference>
<dbReference type="SUPFAM" id="SSF50677">
    <property type="entry name" value="ValRS/IleRS/LeuRS editing domain"/>
    <property type="match status" value="1"/>
</dbReference>
<dbReference type="InterPro" id="IPR009008">
    <property type="entry name" value="Val/Leu/Ile-tRNA-synth_edit"/>
</dbReference>
<accession>A0A1F5GJM9</accession>
<evidence type="ECO:0000313" key="13">
    <source>
        <dbReference type="Proteomes" id="UP000178492"/>
    </source>
</evidence>
<keyword evidence="3" id="KW-0547">Nucleotide-binding</keyword>
<comment type="caution">
    <text evidence="12">The sequence shown here is derived from an EMBL/GenBank/DDBJ whole genome shotgun (WGS) entry which is preliminary data.</text>
</comment>
<dbReference type="Pfam" id="PF08264">
    <property type="entry name" value="Anticodon_1"/>
    <property type="match status" value="1"/>
</dbReference>
<evidence type="ECO:0000256" key="5">
    <source>
        <dbReference type="ARBA" id="ARBA00022917"/>
    </source>
</evidence>
<dbReference type="GO" id="GO:0000049">
    <property type="term" value="F:tRNA binding"/>
    <property type="evidence" value="ECO:0007669"/>
    <property type="project" value="InterPro"/>
</dbReference>
<dbReference type="CDD" id="cd07961">
    <property type="entry name" value="Anticodon_Ia_Ile_ABEc"/>
    <property type="match status" value="1"/>
</dbReference>
<evidence type="ECO:0000256" key="9">
    <source>
        <dbReference type="NCBIfam" id="TIGR00392"/>
    </source>
</evidence>
<dbReference type="Proteomes" id="UP000178492">
    <property type="component" value="Unassembled WGS sequence"/>
</dbReference>
<protein>
    <recommendedName>
        <fullName evidence="1 9">Isoleucine--tRNA ligase</fullName>
        <ecNumber evidence="1 9">6.1.1.5</ecNumber>
    </recommendedName>
</protein>
<dbReference type="NCBIfam" id="TIGR00392">
    <property type="entry name" value="ileS"/>
    <property type="match status" value="1"/>
</dbReference>
<dbReference type="Pfam" id="PF00133">
    <property type="entry name" value="tRNA-synt_1"/>
    <property type="match status" value="1"/>
</dbReference>
<keyword evidence="5" id="KW-0648">Protein biosynthesis</keyword>
<comment type="catalytic activity">
    <reaction evidence="8">
        <text>tRNA(Ile) + L-isoleucine + ATP = L-isoleucyl-tRNA(Ile) + AMP + diphosphate</text>
        <dbReference type="Rhea" id="RHEA:11060"/>
        <dbReference type="Rhea" id="RHEA-COMP:9666"/>
        <dbReference type="Rhea" id="RHEA-COMP:9695"/>
        <dbReference type="ChEBI" id="CHEBI:30616"/>
        <dbReference type="ChEBI" id="CHEBI:33019"/>
        <dbReference type="ChEBI" id="CHEBI:58045"/>
        <dbReference type="ChEBI" id="CHEBI:78442"/>
        <dbReference type="ChEBI" id="CHEBI:78528"/>
        <dbReference type="ChEBI" id="CHEBI:456215"/>
        <dbReference type="EC" id="6.1.1.5"/>
    </reaction>
</comment>
<dbReference type="AlphaFoldDB" id="A0A1F5GJM9"/>
<gene>
    <name evidence="12" type="ORF">A3D81_03180</name>
</gene>
<dbReference type="GO" id="GO:0005524">
    <property type="term" value="F:ATP binding"/>
    <property type="evidence" value="ECO:0007669"/>
    <property type="project" value="UniProtKB-KW"/>
</dbReference>
<dbReference type="InterPro" id="IPR013155">
    <property type="entry name" value="M/V/L/I-tRNA-synth_anticd-bd"/>
</dbReference>
<keyword evidence="4" id="KW-0067">ATP-binding</keyword>
<dbReference type="EMBL" id="MFBE01000005">
    <property type="protein sequence ID" value="OGD92044.1"/>
    <property type="molecule type" value="Genomic_DNA"/>
</dbReference>
<evidence type="ECO:0000259" key="11">
    <source>
        <dbReference type="Pfam" id="PF08264"/>
    </source>
</evidence>
<proteinExistence type="predicted"/>
<dbReference type="GO" id="GO:0006428">
    <property type="term" value="P:isoleucyl-tRNA aminoacylation"/>
    <property type="evidence" value="ECO:0007669"/>
    <property type="project" value="UniProtKB-UniRule"/>
</dbReference>
<sequence>MNKKKPFNPVDPKQDFVVMEKRLLEYWQKQGIVKKYLEKNKQSLRSSTKSVGLKNSKKKFSFLDGPITANNPMGVHHAWGRTYKDLWQRFYNMRGFKQRFQNGFDEQGLWVEVEVEKELGFKNKKDIEKFGIDKFVNLCKERVKKYSAIQTEQSKRLGYFMDWGNSYHTSSDENNYAIWHFLKVCHEKGYLYKGRDSVPWCPRCGTAISQHEILTEEYQEITHKAVYVNYKIITQNSELKTQNLLVWTTTPWTLPSNVAIAVNPDLDYGLWTIDGQSVILEVTRAKAIDIKEKPKEKFKGSKLVGLTYEGIFDELLALKDVVHKVVAAKDLVTAEEGTGLVHIAPGAGEEDFKLAKEENLAVVESIDESANYIDGFGGLTGKNAKEDPNLVIDKLKEKGVLFKEENYAHRYPVCWRCKTELVWRVVDEWYIAMDHTSPEASSDKSSKVKPKTLREQMVEVAKKINWIPKFGLERELDWLKNMHDWLISKKRYWGLALPIWECSNCGNFEVVGGKEELEEKAVSGWDKFSGNSPHRPWIDQVKIKCSQCQSMVTRIPDVGSPWLDAGIVSISTMPQDWFPADFITESFPGQFKNWFYSLIAMSTVLKNTNPFKTILGFATLLDEKGEEMHKSKGNAIEFNEAADRIGVDVMRWMYLRQNPADNLLFGYHRADEVRRWFHLRLWNVYAFFVNYANSDNWSTKDKFTPENVLDKWLLSRLKGNIENLQKALEKYDAADAVGNVEIFIIRDLSNWFVRRSRDRIGPTAENLKDKNDAYQTLYYVLTEYSKVLASMIPFMSDEIYRNLTGESSVHLSSWPDLRQFKSEPKLEQDMENAIKLASVIHAFRKMGNIKVRIPLIDLTYKGPSAISKKVEQTLKAEVNVKNLGYEGVFKGAEKDFAVSGNISHLKSAGNQALAEGEAREIIRQIQIARKEAGCDLSEHVVVTLPNWPKEFEEYIKKSTLSKKLIKGKEFAISRN</sequence>
<dbReference type="GO" id="GO:0005737">
    <property type="term" value="C:cytoplasm"/>
    <property type="evidence" value="ECO:0007669"/>
    <property type="project" value="UniProtKB-UniRule"/>
</dbReference>
<evidence type="ECO:0000256" key="7">
    <source>
        <dbReference type="ARBA" id="ARBA00025217"/>
    </source>
</evidence>
<organism evidence="12 13">
    <name type="scientific">Candidatus Curtissbacteria bacterium RIFCSPHIGHO2_02_FULL_40_17</name>
    <dbReference type="NCBI Taxonomy" id="1797715"/>
    <lineage>
        <taxon>Bacteria</taxon>
        <taxon>Candidatus Curtissiibacteriota</taxon>
    </lineage>
</organism>
<evidence type="ECO:0000256" key="4">
    <source>
        <dbReference type="ARBA" id="ARBA00022840"/>
    </source>
</evidence>
<dbReference type="InterPro" id="IPR002300">
    <property type="entry name" value="aa-tRNA-synth_Ia"/>
</dbReference>
<evidence type="ECO:0000256" key="1">
    <source>
        <dbReference type="ARBA" id="ARBA00013165"/>
    </source>
</evidence>
<evidence type="ECO:0000256" key="6">
    <source>
        <dbReference type="ARBA" id="ARBA00023146"/>
    </source>
</evidence>
<dbReference type="InterPro" id="IPR023586">
    <property type="entry name" value="Ile-tRNA-ligase_type2"/>
</dbReference>
<dbReference type="InterPro" id="IPR009080">
    <property type="entry name" value="tRNAsynth_Ia_anticodon-bd"/>
</dbReference>
<name>A0A1F5GJM9_9BACT</name>
<dbReference type="STRING" id="1797715.A3D81_03180"/>
<evidence type="ECO:0000256" key="3">
    <source>
        <dbReference type="ARBA" id="ARBA00022741"/>
    </source>
</evidence>
<feature type="domain" description="Methionyl/Valyl/Leucyl/Isoleucyl-tRNA synthetase anticodon-binding" evidence="11">
    <location>
        <begin position="710"/>
        <end position="854"/>
    </location>
</feature>
<dbReference type="GO" id="GO:0002161">
    <property type="term" value="F:aminoacyl-tRNA deacylase activity"/>
    <property type="evidence" value="ECO:0007669"/>
    <property type="project" value="InterPro"/>
</dbReference>
<dbReference type="PRINTS" id="PR00984">
    <property type="entry name" value="TRNASYNTHILE"/>
</dbReference>
<feature type="domain" description="Aminoacyl-tRNA synthetase class Ia" evidence="10">
    <location>
        <begin position="53"/>
        <end position="655"/>
    </location>
</feature>
<evidence type="ECO:0000256" key="2">
    <source>
        <dbReference type="ARBA" id="ARBA00022598"/>
    </source>
</evidence>